<accession>A0AAD5LGK7</accession>
<feature type="compositionally biased region" description="Basic and acidic residues" evidence="2">
    <location>
        <begin position="427"/>
        <end position="437"/>
    </location>
</feature>
<dbReference type="EMBL" id="WJBH02000003">
    <property type="protein sequence ID" value="KAI9562390.1"/>
    <property type="molecule type" value="Genomic_DNA"/>
</dbReference>
<feature type="region of interest" description="Disordered" evidence="2">
    <location>
        <begin position="548"/>
        <end position="579"/>
    </location>
</feature>
<dbReference type="Gene3D" id="1.10.150.50">
    <property type="entry name" value="Transcription Factor, Ets-1"/>
    <property type="match status" value="1"/>
</dbReference>
<reference evidence="4 5" key="1">
    <citation type="submission" date="2022-05" db="EMBL/GenBank/DDBJ databases">
        <title>A multi-omics perspective on studying reproductive biology in Daphnia sinensis.</title>
        <authorList>
            <person name="Jia J."/>
        </authorList>
    </citation>
    <scope>NUCLEOTIDE SEQUENCE [LARGE SCALE GENOMIC DNA]</scope>
    <source>
        <strain evidence="4 5">WSL</strain>
    </source>
</reference>
<feature type="compositionally biased region" description="Pro residues" evidence="2">
    <location>
        <begin position="67"/>
        <end position="84"/>
    </location>
</feature>
<feature type="compositionally biased region" description="Polar residues" evidence="2">
    <location>
        <begin position="855"/>
        <end position="864"/>
    </location>
</feature>
<dbReference type="InterPro" id="IPR001660">
    <property type="entry name" value="SAM"/>
</dbReference>
<dbReference type="SMART" id="SM00454">
    <property type="entry name" value="SAM"/>
    <property type="match status" value="1"/>
</dbReference>
<feature type="compositionally biased region" description="Low complexity" evidence="2">
    <location>
        <begin position="734"/>
        <end position="747"/>
    </location>
</feature>
<protein>
    <recommendedName>
        <fullName evidence="3">SAM domain-containing protein</fullName>
    </recommendedName>
</protein>
<evidence type="ECO:0000256" key="2">
    <source>
        <dbReference type="SAM" id="MobiDB-lite"/>
    </source>
</evidence>
<dbReference type="CDD" id="cd09487">
    <property type="entry name" value="SAM_superfamily"/>
    <property type="match status" value="1"/>
</dbReference>
<feature type="region of interest" description="Disordered" evidence="2">
    <location>
        <begin position="674"/>
        <end position="695"/>
    </location>
</feature>
<feature type="compositionally biased region" description="Polar residues" evidence="2">
    <location>
        <begin position="824"/>
        <end position="837"/>
    </location>
</feature>
<dbReference type="Pfam" id="PF07647">
    <property type="entry name" value="SAM_2"/>
    <property type="match status" value="1"/>
</dbReference>
<gene>
    <name evidence="4" type="ORF">GHT06_013355</name>
</gene>
<evidence type="ECO:0000313" key="4">
    <source>
        <dbReference type="EMBL" id="KAI9562390.1"/>
    </source>
</evidence>
<dbReference type="InterPro" id="IPR013761">
    <property type="entry name" value="SAM/pointed_sf"/>
</dbReference>
<keyword evidence="5" id="KW-1185">Reference proteome</keyword>
<feature type="compositionally biased region" description="Polar residues" evidence="2">
    <location>
        <begin position="323"/>
        <end position="332"/>
    </location>
</feature>
<feature type="compositionally biased region" description="Low complexity" evidence="2">
    <location>
        <begin position="919"/>
        <end position="936"/>
    </location>
</feature>
<feature type="region of interest" description="Disordered" evidence="2">
    <location>
        <begin position="592"/>
        <end position="612"/>
    </location>
</feature>
<dbReference type="AlphaFoldDB" id="A0AAD5LGK7"/>
<feature type="region of interest" description="Disordered" evidence="2">
    <location>
        <begin position="262"/>
        <end position="332"/>
    </location>
</feature>
<feature type="compositionally biased region" description="Low complexity" evidence="2">
    <location>
        <begin position="962"/>
        <end position="973"/>
    </location>
</feature>
<feature type="region of interest" description="Disordered" evidence="2">
    <location>
        <begin position="823"/>
        <end position="936"/>
    </location>
</feature>
<feature type="region of interest" description="Disordered" evidence="2">
    <location>
        <begin position="629"/>
        <end position="660"/>
    </location>
</feature>
<feature type="compositionally biased region" description="Polar residues" evidence="2">
    <location>
        <begin position="286"/>
        <end position="296"/>
    </location>
</feature>
<evidence type="ECO:0000259" key="3">
    <source>
        <dbReference type="SMART" id="SM00454"/>
    </source>
</evidence>
<feature type="compositionally biased region" description="Polar residues" evidence="2">
    <location>
        <begin position="675"/>
        <end position="688"/>
    </location>
</feature>
<evidence type="ECO:0000256" key="1">
    <source>
        <dbReference type="ARBA" id="ARBA00022737"/>
    </source>
</evidence>
<comment type="caution">
    <text evidence="4">The sequence shown here is derived from an EMBL/GenBank/DDBJ whole genome shotgun (WGS) entry which is preliminary data.</text>
</comment>
<name>A0AAD5LGK7_9CRUS</name>
<feature type="compositionally biased region" description="Basic and acidic residues" evidence="2">
    <location>
        <begin position="1044"/>
        <end position="1067"/>
    </location>
</feature>
<feature type="compositionally biased region" description="Low complexity" evidence="2">
    <location>
        <begin position="631"/>
        <end position="653"/>
    </location>
</feature>
<feature type="region of interest" description="Disordered" evidence="2">
    <location>
        <begin position="416"/>
        <end position="458"/>
    </location>
</feature>
<feature type="compositionally biased region" description="Low complexity" evidence="2">
    <location>
        <begin position="551"/>
        <end position="561"/>
    </location>
</feature>
<sequence>MTQLVSQQRENNDTTAAASSVLYHYAPPLPLKLFTAPRSHQLSRQRPPLSSGPEADSQSGPYKAVPAPKPLANPPPYRQPPPPANSSSPVLAAARPHLHHNDPSVVSPASASAAASTAAASESNPKSTGHGLLAHSSKFPIERELVVTTGDKIAEVGRIERIGPESKTLSENKNPETESSNMQTIVTQSAWNEERRTITQGRNGEVIAGAPHHAGHHYPDGYDHVSGSEELHRPASYMPMHIHYTGWRQENNYVPMNFDGRIQHQQQQHQQHQQHQQTHQHQPQQSFGLNSNNAASTGLGDHSLSFDSQHTGPASLRDPFAPTSHSNSSHMTQYEIQVDSERADRPSNVTVAPWNNQGSDTSTFDRLRDTCNKMFLRDGPLRGSSQFALSPTLPRAMERLTIDQRNGVEPCTMANPNNEPSIAHSHVPSDKTQKEEVDTTAGNNKNGSMRKKLSGKTYHHIKDMFTTKFNKSTKSKLNGTENNAGAGQDNANSSAANAAAAVAAAAAAAEAVVTEHGMGTQQNGTSGHLGRQPDPVHSINQRIKSQLTGQNNSNHTVNNNNPQQVWGSYGRQSARMEASINESDASALAKLTLSPAPNGPESLAPTQSPYSLRHKPSVTFRMDLNNECQYSGGDNSSSSAAASAVAGTAEPASRYQSRSGQGQVVLYDDTMHFPQHQQPTKEGPSKNSYADHDSSLSSIASAGQGMKNRSVFGYSDYDVPQKSVSLSSPMMNEGGSSSGHQSAGSSSDLDKRSGQSVSTTDSGLGVLTDPSGQRGRANCQQNYQLDTSTEAEMFSGRTGQLNHSSSDWADAADREVKKVMEMRSYQSKNSQQGLQSATPPLPPLSPDVSPKPTPKLQQKFNNSKPDLLEPTNGHSPMVQRVKPTTPAKPLANSHRVSAGIESQTKLGHHAKRRGEENKSSLASKSFSSAKLRSSKSTGALHPLTALQEALDLGDITSTTTGLDLDADSDSSSSHSDDDLSTTMDMNDSRTIRRQLEGLESMYSEVLKALHKKSTRSGPSDYKLSKRRMYGSVSSLPSSVCSRPVYRDRRRNEERRRPKESKSSNKRFQRLESHVVTLARSVAHLSSEMRTQHIMIQEMETIRSEIAQLRTLPMRMGSGNPYNTGASVKLPRGYRVDRDTCWQGAVPALTDPSRVKKLTSFFGDEPPLLRIFLKKLGYEKYAPLFDQEKIGMIELPYLTEERLHKMGIPMGPRIRILQEAQLSIRSDSMNDYGMV</sequence>
<dbReference type="GO" id="GO:0005737">
    <property type="term" value="C:cytoplasm"/>
    <property type="evidence" value="ECO:0007669"/>
    <property type="project" value="TreeGrafter"/>
</dbReference>
<organism evidence="4 5">
    <name type="scientific">Daphnia sinensis</name>
    <dbReference type="NCBI Taxonomy" id="1820382"/>
    <lineage>
        <taxon>Eukaryota</taxon>
        <taxon>Metazoa</taxon>
        <taxon>Ecdysozoa</taxon>
        <taxon>Arthropoda</taxon>
        <taxon>Crustacea</taxon>
        <taxon>Branchiopoda</taxon>
        <taxon>Diplostraca</taxon>
        <taxon>Cladocera</taxon>
        <taxon>Anomopoda</taxon>
        <taxon>Daphniidae</taxon>
        <taxon>Daphnia</taxon>
        <taxon>Daphnia similis group</taxon>
    </lineage>
</organism>
<evidence type="ECO:0000313" key="5">
    <source>
        <dbReference type="Proteomes" id="UP000820818"/>
    </source>
</evidence>
<feature type="region of interest" description="Disordered" evidence="2">
    <location>
        <begin position="472"/>
        <end position="491"/>
    </location>
</feature>
<feature type="compositionally biased region" description="Low complexity" evidence="2">
    <location>
        <begin position="103"/>
        <end position="121"/>
    </location>
</feature>
<feature type="compositionally biased region" description="Basic residues" evidence="2">
    <location>
        <begin position="448"/>
        <end position="458"/>
    </location>
</feature>
<dbReference type="SUPFAM" id="SSF47769">
    <property type="entry name" value="SAM/Pointed domain"/>
    <property type="match status" value="1"/>
</dbReference>
<feature type="compositionally biased region" description="Low complexity" evidence="2">
    <location>
        <begin position="1031"/>
        <end position="1043"/>
    </location>
</feature>
<dbReference type="Proteomes" id="UP000820818">
    <property type="component" value="Linkage Group LG3"/>
</dbReference>
<feature type="region of interest" description="Disordered" evidence="2">
    <location>
        <begin position="723"/>
        <end position="778"/>
    </location>
</feature>
<dbReference type="PANTHER" id="PTHR10627:SF69">
    <property type="entry name" value="PROTEIN BICAUDAL C"/>
    <property type="match status" value="1"/>
</dbReference>
<feature type="region of interest" description="Disordered" evidence="2">
    <location>
        <begin position="962"/>
        <end position="989"/>
    </location>
</feature>
<feature type="region of interest" description="Disordered" evidence="2">
    <location>
        <begin position="36"/>
        <end position="135"/>
    </location>
</feature>
<feature type="region of interest" description="Disordered" evidence="2">
    <location>
        <begin position="516"/>
        <end position="536"/>
    </location>
</feature>
<dbReference type="PANTHER" id="PTHR10627">
    <property type="entry name" value="SCP160"/>
    <property type="match status" value="1"/>
</dbReference>
<feature type="compositionally biased region" description="Low complexity" evidence="2">
    <location>
        <begin position="263"/>
        <end position="285"/>
    </location>
</feature>
<feature type="domain" description="SAM" evidence="3">
    <location>
        <begin position="1161"/>
        <end position="1225"/>
    </location>
</feature>
<feature type="region of interest" description="Disordered" evidence="2">
    <location>
        <begin position="1009"/>
        <end position="1067"/>
    </location>
</feature>
<feature type="compositionally biased region" description="Pro residues" evidence="2">
    <location>
        <begin position="839"/>
        <end position="853"/>
    </location>
</feature>
<keyword evidence="1" id="KW-0677">Repeat</keyword>
<proteinExistence type="predicted"/>